<dbReference type="InterPro" id="IPR058792">
    <property type="entry name" value="Beta-barrel_RND_2"/>
</dbReference>
<dbReference type="EMBL" id="JBAKAR010000004">
    <property type="protein sequence ID" value="MEL0612946.1"/>
    <property type="molecule type" value="Genomic_DNA"/>
</dbReference>
<keyword evidence="3" id="KW-0812">Transmembrane</keyword>
<accession>A0ABU9G385</accession>
<dbReference type="RefSeq" id="WP_341566813.1">
    <property type="nucleotide sequence ID" value="NZ_JBAKAR010000004.1"/>
</dbReference>
<dbReference type="SUPFAM" id="SSF111369">
    <property type="entry name" value="HlyD-like secretion proteins"/>
    <property type="match status" value="1"/>
</dbReference>
<dbReference type="Pfam" id="PF25917">
    <property type="entry name" value="BSH_RND"/>
    <property type="match status" value="1"/>
</dbReference>
<feature type="transmembrane region" description="Helical" evidence="3">
    <location>
        <begin position="7"/>
        <end position="25"/>
    </location>
</feature>
<name>A0ABU9G385_9GAMM</name>
<dbReference type="Proteomes" id="UP001379949">
    <property type="component" value="Unassembled WGS sequence"/>
</dbReference>
<evidence type="ECO:0000259" key="5">
    <source>
        <dbReference type="Pfam" id="PF25954"/>
    </source>
</evidence>
<dbReference type="NCBIfam" id="TIGR01730">
    <property type="entry name" value="RND_mfp"/>
    <property type="match status" value="1"/>
</dbReference>
<dbReference type="InterPro" id="IPR058625">
    <property type="entry name" value="MdtA-like_BSH"/>
</dbReference>
<keyword evidence="3" id="KW-0472">Membrane</keyword>
<comment type="caution">
    <text evidence="6">The sequence shown here is derived from an EMBL/GenBank/DDBJ whole genome shotgun (WGS) entry which is preliminary data.</text>
</comment>
<feature type="domain" description="CusB-like beta-barrel" evidence="5">
    <location>
        <begin position="233"/>
        <end position="303"/>
    </location>
</feature>
<evidence type="ECO:0000256" key="2">
    <source>
        <dbReference type="SAM" id="MobiDB-lite"/>
    </source>
</evidence>
<keyword evidence="3" id="KW-1133">Transmembrane helix</keyword>
<dbReference type="Gene3D" id="2.40.50.100">
    <property type="match status" value="1"/>
</dbReference>
<sequence>MELKSKIGPVVAITITIAAVLWVYSGGHGITAAQHSSAESGNTTAKANDTASKSADEAPEKNSNQASLSTQKYSVQANTIHAQNIALQLAISGQTVADKTLTLTNSYKGKVVKLYVKKGDFLKKGAPILQIDTRVLQTQIAETKSLIKQRSIELKGLTKLKDINLTSNVRLAEAETNLASALSSAKSLAINLENATVTAPFSGVLNTLDIEEGQMLSDDSSIGSLVSLNPLHIQVPIPQNKIQHIHQGTLGQVHLATGLETTGEVSYISRQANPESRTINVELLVNNPNHAIPSGLTADVDFSLGQQKAQAFSPALLTLDDNGHTAVKILDEQHKVASLPVTIVKSERDKVWVLGLPDTVNLITVGQGFVAAGDTVDAHY</sequence>
<dbReference type="Pfam" id="PF25954">
    <property type="entry name" value="Beta-barrel_RND_2"/>
    <property type="match status" value="1"/>
</dbReference>
<evidence type="ECO:0000259" key="4">
    <source>
        <dbReference type="Pfam" id="PF25917"/>
    </source>
</evidence>
<organism evidence="6 7">
    <name type="scientific">Marinomonas arenicola</name>
    <dbReference type="NCBI Taxonomy" id="569601"/>
    <lineage>
        <taxon>Bacteria</taxon>
        <taxon>Pseudomonadati</taxon>
        <taxon>Pseudomonadota</taxon>
        <taxon>Gammaproteobacteria</taxon>
        <taxon>Oceanospirillales</taxon>
        <taxon>Oceanospirillaceae</taxon>
        <taxon>Marinomonas</taxon>
    </lineage>
</organism>
<keyword evidence="7" id="KW-1185">Reference proteome</keyword>
<proteinExistence type="inferred from homology"/>
<gene>
    <name evidence="6" type="ORF">V6242_07300</name>
</gene>
<dbReference type="PANTHER" id="PTHR30469:SF29">
    <property type="entry name" value="BLR2860 PROTEIN"/>
    <property type="match status" value="1"/>
</dbReference>
<evidence type="ECO:0000256" key="1">
    <source>
        <dbReference type="ARBA" id="ARBA00009477"/>
    </source>
</evidence>
<dbReference type="InterPro" id="IPR006143">
    <property type="entry name" value="RND_pump_MFP"/>
</dbReference>
<feature type="domain" description="Multidrug resistance protein MdtA-like barrel-sandwich hybrid" evidence="4">
    <location>
        <begin position="102"/>
        <end position="218"/>
    </location>
</feature>
<protein>
    <submittedName>
        <fullName evidence="6">Efflux RND transporter periplasmic adaptor subunit</fullName>
    </submittedName>
</protein>
<feature type="region of interest" description="Disordered" evidence="2">
    <location>
        <begin position="34"/>
        <end position="69"/>
    </location>
</feature>
<evidence type="ECO:0000313" key="7">
    <source>
        <dbReference type="Proteomes" id="UP001379949"/>
    </source>
</evidence>
<feature type="compositionally biased region" description="Polar residues" evidence="2">
    <location>
        <begin position="34"/>
        <end position="53"/>
    </location>
</feature>
<reference evidence="6 7" key="1">
    <citation type="submission" date="2024-02" db="EMBL/GenBank/DDBJ databases">
        <title>Bacteria isolated from the canopy kelp, Nereocystis luetkeana.</title>
        <authorList>
            <person name="Pfister C.A."/>
            <person name="Younker I.T."/>
            <person name="Light S.H."/>
        </authorList>
    </citation>
    <scope>NUCLEOTIDE SEQUENCE [LARGE SCALE GENOMIC DNA]</scope>
    <source>
        <strain evidence="6 7">TI.4.07</strain>
    </source>
</reference>
<comment type="similarity">
    <text evidence="1">Belongs to the membrane fusion protein (MFP) (TC 8.A.1) family.</text>
</comment>
<dbReference type="PANTHER" id="PTHR30469">
    <property type="entry name" value="MULTIDRUG RESISTANCE PROTEIN MDTA"/>
    <property type="match status" value="1"/>
</dbReference>
<evidence type="ECO:0000256" key="3">
    <source>
        <dbReference type="SAM" id="Phobius"/>
    </source>
</evidence>
<dbReference type="Gene3D" id="1.10.287.470">
    <property type="entry name" value="Helix hairpin bin"/>
    <property type="match status" value="1"/>
</dbReference>
<dbReference type="Gene3D" id="2.40.30.170">
    <property type="match status" value="1"/>
</dbReference>
<evidence type="ECO:0000313" key="6">
    <source>
        <dbReference type="EMBL" id="MEL0612946.1"/>
    </source>
</evidence>